<organism evidence="2 3">
    <name type="scientific">Candidatus Scalindua rubra</name>
    <dbReference type="NCBI Taxonomy" id="1872076"/>
    <lineage>
        <taxon>Bacteria</taxon>
        <taxon>Pseudomonadati</taxon>
        <taxon>Planctomycetota</taxon>
        <taxon>Candidatus Brocadiia</taxon>
        <taxon>Candidatus Brocadiales</taxon>
        <taxon>Candidatus Scalinduaceae</taxon>
        <taxon>Candidatus Scalindua</taxon>
    </lineage>
</organism>
<protein>
    <submittedName>
        <fullName evidence="2">Uncharacterized protein</fullName>
    </submittedName>
</protein>
<evidence type="ECO:0000256" key="1">
    <source>
        <dbReference type="SAM" id="Coils"/>
    </source>
</evidence>
<proteinExistence type="predicted"/>
<dbReference type="AlphaFoldDB" id="A0A1E3X944"/>
<gene>
    <name evidence="2" type="ORF">SCARUB_02749</name>
</gene>
<evidence type="ECO:0000313" key="3">
    <source>
        <dbReference type="Proteomes" id="UP000094056"/>
    </source>
</evidence>
<accession>A0A1E3X944</accession>
<dbReference type="Proteomes" id="UP000094056">
    <property type="component" value="Unassembled WGS sequence"/>
</dbReference>
<name>A0A1E3X944_9BACT</name>
<sequence>ALQNQLVDMNLKIDPFIELAKTRYPKETIDSALQKLIDDISKLENKTDIIKEKTDLLEQTIRPRSLKQQDFENLVSVLNRFEKREIGITCVMGDQEAFAFATQLKSLFEKSGWKVKGVSQSVFTSPVKGWYIAVNSDPPPETANIVFRAFQSIGITLPGFRNESLPNETVEILVGSNKG</sequence>
<keyword evidence="1" id="KW-0175">Coiled coil</keyword>
<reference evidence="2 3" key="1">
    <citation type="submission" date="2016-07" db="EMBL/GenBank/DDBJ databases">
        <title>Draft genome of Scalindua rubra, obtained from a brine-seawater interface in the Red Sea, sheds light on salt adaptation in anammox bacteria.</title>
        <authorList>
            <person name="Speth D.R."/>
            <person name="Lagkouvardos I."/>
            <person name="Wang Y."/>
            <person name="Qian P.-Y."/>
            <person name="Dutilh B.E."/>
            <person name="Jetten M.S."/>
        </authorList>
    </citation>
    <scope>NUCLEOTIDE SEQUENCE [LARGE SCALE GENOMIC DNA]</scope>
    <source>
        <strain evidence="2">BSI-1</strain>
    </source>
</reference>
<feature type="coiled-coil region" evidence="1">
    <location>
        <begin position="26"/>
        <end position="53"/>
    </location>
</feature>
<dbReference type="EMBL" id="MAYW01000076">
    <property type="protein sequence ID" value="ODS32147.1"/>
    <property type="molecule type" value="Genomic_DNA"/>
</dbReference>
<evidence type="ECO:0000313" key="2">
    <source>
        <dbReference type="EMBL" id="ODS32147.1"/>
    </source>
</evidence>
<comment type="caution">
    <text evidence="2">The sequence shown here is derived from an EMBL/GenBank/DDBJ whole genome shotgun (WGS) entry which is preliminary data.</text>
</comment>
<feature type="non-terminal residue" evidence="2">
    <location>
        <position position="1"/>
    </location>
</feature>